<sequence length="339" mass="38682">MGSLILLSTFHTESVHSSMMETGTSTTNAYRHFRNVKGLTLHTEFLTGPLDKQNGALDKPNRMAKEVEFDNKDEDNELQSPNTDLKTLQKAWLAFVTTIRNVDDNRLEHSSVRPKPTLVSSKIFQQVMVDMYGNTEYSITKGYTVLKKKLSNLTNASIHAAQMLVNAVEKEQKEREKEKENESGDIKENDVDDDANNTNNFAKETAKRGWKILKRHIDKLTNEKSIESSTVNVAVLQQSVTLMSSGYRARQDLYERYGIVPTTLPDGSVVCENRMLSDRSRFQMYRRGGDAKEYNRPKSAMPSSIRTKGRFMQIQDRYMRNDKILQSASTRKVRPSTAH</sequence>
<gene>
    <name evidence="2" type="ORF">DPMN_192671</name>
</gene>
<organism evidence="2 3">
    <name type="scientific">Dreissena polymorpha</name>
    <name type="common">Zebra mussel</name>
    <name type="synonym">Mytilus polymorpha</name>
    <dbReference type="NCBI Taxonomy" id="45954"/>
    <lineage>
        <taxon>Eukaryota</taxon>
        <taxon>Metazoa</taxon>
        <taxon>Spiralia</taxon>
        <taxon>Lophotrochozoa</taxon>
        <taxon>Mollusca</taxon>
        <taxon>Bivalvia</taxon>
        <taxon>Autobranchia</taxon>
        <taxon>Heteroconchia</taxon>
        <taxon>Euheterodonta</taxon>
        <taxon>Imparidentia</taxon>
        <taxon>Neoheterodontei</taxon>
        <taxon>Myida</taxon>
        <taxon>Dreissenoidea</taxon>
        <taxon>Dreissenidae</taxon>
        <taxon>Dreissena</taxon>
    </lineage>
</organism>
<evidence type="ECO:0000256" key="1">
    <source>
        <dbReference type="SAM" id="MobiDB-lite"/>
    </source>
</evidence>
<dbReference type="EMBL" id="JAIWYP010000017">
    <property type="protein sequence ID" value="KAH3693267.1"/>
    <property type="molecule type" value="Genomic_DNA"/>
</dbReference>
<accession>A0A9D3Y7I2</accession>
<protein>
    <submittedName>
        <fullName evidence="2">Uncharacterized protein</fullName>
    </submittedName>
</protein>
<keyword evidence="3" id="KW-1185">Reference proteome</keyword>
<dbReference type="Proteomes" id="UP000828390">
    <property type="component" value="Unassembled WGS sequence"/>
</dbReference>
<feature type="compositionally biased region" description="Basic and acidic residues" evidence="1">
    <location>
        <begin position="169"/>
        <end position="189"/>
    </location>
</feature>
<reference evidence="2" key="2">
    <citation type="submission" date="2020-11" db="EMBL/GenBank/DDBJ databases">
        <authorList>
            <person name="McCartney M.A."/>
            <person name="Auch B."/>
            <person name="Kono T."/>
            <person name="Mallez S."/>
            <person name="Becker A."/>
            <person name="Gohl D.M."/>
            <person name="Silverstein K.A.T."/>
            <person name="Koren S."/>
            <person name="Bechman K.B."/>
            <person name="Herman A."/>
            <person name="Abrahante J.E."/>
            <person name="Garbe J."/>
        </authorList>
    </citation>
    <scope>NUCLEOTIDE SEQUENCE</scope>
    <source>
        <strain evidence="2">Duluth1</strain>
        <tissue evidence="2">Whole animal</tissue>
    </source>
</reference>
<comment type="caution">
    <text evidence="2">The sequence shown here is derived from an EMBL/GenBank/DDBJ whole genome shotgun (WGS) entry which is preliminary data.</text>
</comment>
<evidence type="ECO:0000313" key="3">
    <source>
        <dbReference type="Proteomes" id="UP000828390"/>
    </source>
</evidence>
<name>A0A9D3Y7I2_DREPO</name>
<proteinExistence type="predicted"/>
<evidence type="ECO:0000313" key="2">
    <source>
        <dbReference type="EMBL" id="KAH3693267.1"/>
    </source>
</evidence>
<reference evidence="2" key="1">
    <citation type="journal article" date="2019" name="bioRxiv">
        <title>The Genome of the Zebra Mussel, Dreissena polymorpha: A Resource for Invasive Species Research.</title>
        <authorList>
            <person name="McCartney M.A."/>
            <person name="Auch B."/>
            <person name="Kono T."/>
            <person name="Mallez S."/>
            <person name="Zhang Y."/>
            <person name="Obille A."/>
            <person name="Becker A."/>
            <person name="Abrahante J.E."/>
            <person name="Garbe J."/>
            <person name="Badalamenti J.P."/>
            <person name="Herman A."/>
            <person name="Mangelson H."/>
            <person name="Liachko I."/>
            <person name="Sullivan S."/>
            <person name="Sone E.D."/>
            <person name="Koren S."/>
            <person name="Silverstein K.A.T."/>
            <person name="Beckman K.B."/>
            <person name="Gohl D.M."/>
        </authorList>
    </citation>
    <scope>NUCLEOTIDE SEQUENCE</scope>
    <source>
        <strain evidence="2">Duluth1</strain>
        <tissue evidence="2">Whole animal</tissue>
    </source>
</reference>
<feature type="region of interest" description="Disordered" evidence="1">
    <location>
        <begin position="169"/>
        <end position="199"/>
    </location>
</feature>
<dbReference type="AlphaFoldDB" id="A0A9D3Y7I2"/>